<dbReference type="EMBL" id="BGZK01000342">
    <property type="protein sequence ID" value="GBP37999.1"/>
    <property type="molecule type" value="Genomic_DNA"/>
</dbReference>
<dbReference type="Gene3D" id="1.20.5.320">
    <property type="entry name" value="6-Phosphogluconate Dehydrogenase, domain 3"/>
    <property type="match status" value="1"/>
</dbReference>
<organism evidence="2 3">
    <name type="scientific">Eumeta variegata</name>
    <name type="common">Bagworm moth</name>
    <name type="synonym">Eumeta japonica</name>
    <dbReference type="NCBI Taxonomy" id="151549"/>
    <lineage>
        <taxon>Eukaryota</taxon>
        <taxon>Metazoa</taxon>
        <taxon>Ecdysozoa</taxon>
        <taxon>Arthropoda</taxon>
        <taxon>Hexapoda</taxon>
        <taxon>Insecta</taxon>
        <taxon>Pterygota</taxon>
        <taxon>Neoptera</taxon>
        <taxon>Endopterygota</taxon>
        <taxon>Lepidoptera</taxon>
        <taxon>Glossata</taxon>
        <taxon>Ditrysia</taxon>
        <taxon>Tineoidea</taxon>
        <taxon>Psychidae</taxon>
        <taxon>Oiketicinae</taxon>
        <taxon>Eumeta</taxon>
    </lineage>
</organism>
<feature type="compositionally biased region" description="Polar residues" evidence="1">
    <location>
        <begin position="207"/>
        <end position="225"/>
    </location>
</feature>
<dbReference type="AlphaFoldDB" id="A0A4C1VHE7"/>
<reference evidence="2 3" key="1">
    <citation type="journal article" date="2019" name="Commun. Biol.">
        <title>The bagworm genome reveals a unique fibroin gene that provides high tensile strength.</title>
        <authorList>
            <person name="Kono N."/>
            <person name="Nakamura H."/>
            <person name="Ohtoshi R."/>
            <person name="Tomita M."/>
            <person name="Numata K."/>
            <person name="Arakawa K."/>
        </authorList>
    </citation>
    <scope>NUCLEOTIDE SEQUENCE [LARGE SCALE GENOMIC DNA]</scope>
</reference>
<dbReference type="GO" id="GO:0005615">
    <property type="term" value="C:extracellular space"/>
    <property type="evidence" value="ECO:0007669"/>
    <property type="project" value="TreeGrafter"/>
</dbReference>
<accession>A0A4C1VHE7</accession>
<feature type="compositionally biased region" description="Basic and acidic residues" evidence="1">
    <location>
        <begin position="252"/>
        <end position="267"/>
    </location>
</feature>
<dbReference type="Proteomes" id="UP000299102">
    <property type="component" value="Unassembled WGS sequence"/>
</dbReference>
<keyword evidence="3" id="KW-1185">Reference proteome</keyword>
<dbReference type="OrthoDB" id="5983381at2759"/>
<dbReference type="PANTHER" id="PTHR24023:SF1082">
    <property type="entry name" value="COLLAGEN TRIPLE HELIX REPEAT"/>
    <property type="match status" value="1"/>
</dbReference>
<evidence type="ECO:0000256" key="1">
    <source>
        <dbReference type="SAM" id="MobiDB-lite"/>
    </source>
</evidence>
<dbReference type="PANTHER" id="PTHR24023">
    <property type="entry name" value="COLLAGEN ALPHA"/>
    <property type="match status" value="1"/>
</dbReference>
<keyword evidence="2" id="KW-0176">Collagen</keyword>
<protein>
    <submittedName>
        <fullName evidence="2">Collagen alpha-1(XXIV) chain</fullName>
    </submittedName>
</protein>
<dbReference type="STRING" id="151549.A0A4C1VHE7"/>
<dbReference type="GO" id="GO:0031012">
    <property type="term" value="C:extracellular matrix"/>
    <property type="evidence" value="ECO:0007669"/>
    <property type="project" value="TreeGrafter"/>
</dbReference>
<dbReference type="InterPro" id="IPR008160">
    <property type="entry name" value="Collagen"/>
</dbReference>
<dbReference type="Pfam" id="PF01391">
    <property type="entry name" value="Collagen"/>
    <property type="match status" value="2"/>
</dbReference>
<evidence type="ECO:0000313" key="3">
    <source>
        <dbReference type="Proteomes" id="UP000299102"/>
    </source>
</evidence>
<dbReference type="InterPro" id="IPR050149">
    <property type="entry name" value="Collagen_superfamily"/>
</dbReference>
<proteinExistence type="predicted"/>
<feature type="region of interest" description="Disordered" evidence="1">
    <location>
        <begin position="145"/>
        <end position="313"/>
    </location>
</feature>
<sequence length="390" mass="39769">MSVLGMKLLNFNTNNKCDLGININTTALDASVKVTTSGQCKCDSNLISQILESMPTLKGLPGPQGPTGADGTTGAPGKTCISVKSEDTGSGYRREHVYNAFEMKTNTELVSCLRKRIKLPVSGVIAACDKVISVSSPAWRAKECFQGKIGDPGPPGVPGSKGDRGERGEVGPQGPEGIQGPKGEPGADGVPGVQGPPGPPGLPGGVNASSSVIQESTGLFGSSNPGVAGQPIDRGPMGPPGPPGERGFPGNKGERGLHGPKGDKGDRGYTGTRGAHGAKGERGAPGRDGAPGLPGAHGRPADKGDKGNAPAEPSNFMLHYERYLSSVTRRSRAYPVFIGDDLENLYYCEIGPPRPAAVHRTTAAGSVSARGVGSLAVSGAVGNLNINKIL</sequence>
<gene>
    <name evidence="2" type="primary">Col24a1</name>
    <name evidence="2" type="ORF">EVAR_13039_1</name>
</gene>
<comment type="caution">
    <text evidence="2">The sequence shown here is derived from an EMBL/GenBank/DDBJ whole genome shotgun (WGS) entry which is preliminary data.</text>
</comment>
<evidence type="ECO:0000313" key="2">
    <source>
        <dbReference type="EMBL" id="GBP37999.1"/>
    </source>
</evidence>
<name>A0A4C1VHE7_EUMVA</name>
<dbReference type="GO" id="GO:0005581">
    <property type="term" value="C:collagen trimer"/>
    <property type="evidence" value="ECO:0007669"/>
    <property type="project" value="UniProtKB-KW"/>
</dbReference>